<protein>
    <submittedName>
        <fullName evidence="1">DUF2004 domain-containing protein</fullName>
    </submittedName>
</protein>
<dbReference type="EMBL" id="JAGETZ010000003">
    <property type="protein sequence ID" value="MBO2008849.1"/>
    <property type="molecule type" value="Genomic_DNA"/>
</dbReference>
<gene>
    <name evidence="1" type="ORF">J4E00_07280</name>
</gene>
<evidence type="ECO:0000313" key="1">
    <source>
        <dbReference type="EMBL" id="MBO2008849.1"/>
    </source>
</evidence>
<proteinExistence type="predicted"/>
<keyword evidence="2" id="KW-1185">Reference proteome</keyword>
<organism evidence="1 2">
    <name type="scientific">Hymenobacter negativus</name>
    <dbReference type="NCBI Taxonomy" id="2795026"/>
    <lineage>
        <taxon>Bacteria</taxon>
        <taxon>Pseudomonadati</taxon>
        <taxon>Bacteroidota</taxon>
        <taxon>Cytophagia</taxon>
        <taxon>Cytophagales</taxon>
        <taxon>Hymenobacteraceae</taxon>
        <taxon>Hymenobacter</taxon>
    </lineage>
</organism>
<dbReference type="RefSeq" id="WP_208174483.1">
    <property type="nucleotide sequence ID" value="NZ_JAGETZ010000003.1"/>
</dbReference>
<comment type="caution">
    <text evidence="1">The sequence shown here is derived from an EMBL/GenBank/DDBJ whole genome shotgun (WGS) entry which is preliminary data.</text>
</comment>
<reference evidence="1 2" key="1">
    <citation type="submission" date="2021-03" db="EMBL/GenBank/DDBJ databases">
        <authorList>
            <person name="Kim M.K."/>
        </authorList>
    </citation>
    <scope>NUCLEOTIDE SEQUENCE [LARGE SCALE GENOMIC DNA]</scope>
    <source>
        <strain evidence="1 2">BT442</strain>
    </source>
</reference>
<sequence>MTNYLLPPFGQINLASLNEEYNAVVELDGHSISLDINFEKTTIEENLINIIKQFIENIPKFDKQNIVSILNEYNDENGETVKRYIDFHIEEYAQSELVKLIDYGNTAIAAEEQLLNKLKLERVGFYPDGKYDAESFAIFDYTFEGNVYLDGVRTITDQIIAVKTDSKGELEYLAWES</sequence>
<name>A0ABS3QC83_9BACT</name>
<dbReference type="Proteomes" id="UP000664369">
    <property type="component" value="Unassembled WGS sequence"/>
</dbReference>
<evidence type="ECO:0000313" key="2">
    <source>
        <dbReference type="Proteomes" id="UP000664369"/>
    </source>
</evidence>
<accession>A0ABS3QC83</accession>